<evidence type="ECO:0000259" key="6">
    <source>
        <dbReference type="PROSITE" id="PS51686"/>
    </source>
</evidence>
<dbReference type="PROSITE" id="PS51686">
    <property type="entry name" value="SAM_MT_RSMB_NOP"/>
    <property type="match status" value="1"/>
</dbReference>
<keyword evidence="8" id="KW-1185">Reference proteome</keyword>
<dbReference type="PANTHER" id="PTHR22808">
    <property type="entry name" value="NCL1 YEAST -RELATED NOL1/NOP2/FMU SUN DOMAIN-CONTAINING"/>
    <property type="match status" value="1"/>
</dbReference>
<keyword evidence="1 5" id="KW-0489">Methyltransferase</keyword>
<comment type="caution">
    <text evidence="7">The sequence shown here is derived from an EMBL/GenBank/DDBJ whole genome shotgun (WGS) entry which is preliminary data.</text>
</comment>
<feature type="domain" description="SAM-dependent MTase RsmB/NOP-type" evidence="6">
    <location>
        <begin position="1"/>
        <end position="152"/>
    </location>
</feature>
<dbReference type="AlphaFoldDB" id="A0A8J2KFH3"/>
<evidence type="ECO:0000256" key="3">
    <source>
        <dbReference type="ARBA" id="ARBA00022691"/>
    </source>
</evidence>
<keyword evidence="4 5" id="KW-0694">RNA-binding</keyword>
<dbReference type="GO" id="GO:0008173">
    <property type="term" value="F:RNA methyltransferase activity"/>
    <property type="evidence" value="ECO:0007669"/>
    <property type="project" value="InterPro"/>
</dbReference>
<feature type="binding site" evidence="5">
    <location>
        <position position="51"/>
    </location>
    <ligand>
        <name>S-adenosyl-L-methionine</name>
        <dbReference type="ChEBI" id="CHEBI:59789"/>
    </ligand>
</feature>
<dbReference type="Pfam" id="PF01189">
    <property type="entry name" value="Methyltr_RsmB-F"/>
    <property type="match status" value="1"/>
</dbReference>
<name>A0A8J2KFH3_9HEXA</name>
<dbReference type="GO" id="GO:0003723">
    <property type="term" value="F:RNA binding"/>
    <property type="evidence" value="ECO:0007669"/>
    <property type="project" value="UniProtKB-UniRule"/>
</dbReference>
<dbReference type="GO" id="GO:0001510">
    <property type="term" value="P:RNA methylation"/>
    <property type="evidence" value="ECO:0007669"/>
    <property type="project" value="InterPro"/>
</dbReference>
<evidence type="ECO:0000256" key="1">
    <source>
        <dbReference type="ARBA" id="ARBA00022603"/>
    </source>
</evidence>
<dbReference type="Proteomes" id="UP000708208">
    <property type="component" value="Unassembled WGS sequence"/>
</dbReference>
<keyword evidence="3 5" id="KW-0949">S-adenosyl-L-methionine</keyword>
<evidence type="ECO:0000256" key="4">
    <source>
        <dbReference type="ARBA" id="ARBA00022884"/>
    </source>
</evidence>
<evidence type="ECO:0000256" key="5">
    <source>
        <dbReference type="PROSITE-ProRule" id="PRU01023"/>
    </source>
</evidence>
<comment type="caution">
    <text evidence="5">Lacks conserved residue(s) required for the propagation of feature annotation.</text>
</comment>
<evidence type="ECO:0000256" key="2">
    <source>
        <dbReference type="ARBA" id="ARBA00022679"/>
    </source>
</evidence>
<comment type="similarity">
    <text evidence="5">Belongs to the class I-like SAM-binding methyltransferase superfamily. RsmB/NOP family.</text>
</comment>
<dbReference type="InterPro" id="IPR023267">
    <property type="entry name" value="RCMT"/>
</dbReference>
<dbReference type="EMBL" id="CAJVCH010383232">
    <property type="protein sequence ID" value="CAG7816961.1"/>
    <property type="molecule type" value="Genomic_DNA"/>
</dbReference>
<keyword evidence="2 5" id="KW-0808">Transferase</keyword>
<feature type="binding site" evidence="5">
    <location>
        <position position="80"/>
    </location>
    <ligand>
        <name>S-adenosyl-L-methionine</name>
        <dbReference type="ChEBI" id="CHEBI:59789"/>
    </ligand>
</feature>
<accession>A0A8J2KFH3</accession>
<feature type="binding site" evidence="5">
    <location>
        <position position="23"/>
    </location>
    <ligand>
        <name>S-adenosyl-L-methionine</name>
        <dbReference type="ChEBI" id="CHEBI:59789"/>
    </ligand>
</feature>
<dbReference type="InterPro" id="IPR049560">
    <property type="entry name" value="MeTrfase_RsmB-F_NOP2_cat"/>
</dbReference>
<dbReference type="OrthoDB" id="6093671at2759"/>
<sequence>MGNKLNWLNQVKNMFIEANLKDEFENLSCNYINDNFNTVVAKYAQWLVNEDVKNMHANQHLQQLSIIKTHKLEFDRILWDVPYSGDDTIPKNIVAWEKWFVYGLTLHNMQVQILRRGLELITFVGHMKYSTSSLNTIVNEAGIHSVLKESKA</sequence>
<gene>
    <name evidence="7" type="ORF">AFUS01_LOCUS27552</name>
</gene>
<dbReference type="PANTHER" id="PTHR22808:SF1">
    <property type="entry name" value="RNA CYTOSINE-C(5)-METHYLTRANSFERASE NSUN2-RELATED"/>
    <property type="match status" value="1"/>
</dbReference>
<protein>
    <recommendedName>
        <fullName evidence="6">SAM-dependent MTase RsmB/NOP-type domain-containing protein</fullName>
    </recommendedName>
</protein>
<dbReference type="InterPro" id="IPR001678">
    <property type="entry name" value="MeTrfase_RsmB-F_NOP2_dom"/>
</dbReference>
<evidence type="ECO:0000313" key="8">
    <source>
        <dbReference type="Proteomes" id="UP000708208"/>
    </source>
</evidence>
<reference evidence="7" key="1">
    <citation type="submission" date="2021-06" db="EMBL/GenBank/DDBJ databases">
        <authorList>
            <person name="Hodson N. C."/>
            <person name="Mongue J. A."/>
            <person name="Jaron S. K."/>
        </authorList>
    </citation>
    <scope>NUCLEOTIDE SEQUENCE</scope>
</reference>
<proteinExistence type="inferred from homology"/>
<organism evidence="7 8">
    <name type="scientific">Allacma fusca</name>
    <dbReference type="NCBI Taxonomy" id="39272"/>
    <lineage>
        <taxon>Eukaryota</taxon>
        <taxon>Metazoa</taxon>
        <taxon>Ecdysozoa</taxon>
        <taxon>Arthropoda</taxon>
        <taxon>Hexapoda</taxon>
        <taxon>Collembola</taxon>
        <taxon>Symphypleona</taxon>
        <taxon>Sminthuridae</taxon>
        <taxon>Allacma</taxon>
    </lineage>
</organism>
<evidence type="ECO:0000313" key="7">
    <source>
        <dbReference type="EMBL" id="CAG7816961.1"/>
    </source>
</evidence>